<keyword evidence="1" id="KW-1015">Disulfide bond</keyword>
<reference evidence="5" key="1">
    <citation type="submission" date="2017-02" db="UniProtKB">
        <authorList>
            <consortium name="WormBaseParasite"/>
        </authorList>
    </citation>
    <scope>IDENTIFICATION</scope>
</reference>
<feature type="domain" description="Saposin B-type" evidence="3">
    <location>
        <begin position="19"/>
        <end position="100"/>
    </location>
</feature>
<dbReference type="WBParaSite" id="SMUV_0000490801-mRNA-1">
    <property type="protein sequence ID" value="SMUV_0000490801-mRNA-1"/>
    <property type="gene ID" value="SMUV_0000490801"/>
</dbReference>
<name>A0A0N5AK95_9BILA</name>
<evidence type="ECO:0000313" key="4">
    <source>
        <dbReference type="Proteomes" id="UP000046393"/>
    </source>
</evidence>
<dbReference type="Gene3D" id="1.10.225.10">
    <property type="entry name" value="Saposin-like"/>
    <property type="match status" value="1"/>
</dbReference>
<feature type="chain" id="PRO_5005893334" evidence="2">
    <location>
        <begin position="21"/>
        <end position="100"/>
    </location>
</feature>
<evidence type="ECO:0000259" key="3">
    <source>
        <dbReference type="PROSITE" id="PS50015"/>
    </source>
</evidence>
<dbReference type="PROSITE" id="PS50015">
    <property type="entry name" value="SAP_B"/>
    <property type="match status" value="1"/>
</dbReference>
<feature type="signal peptide" evidence="2">
    <location>
        <begin position="1"/>
        <end position="20"/>
    </location>
</feature>
<proteinExistence type="predicted"/>
<keyword evidence="4" id="KW-1185">Reference proteome</keyword>
<keyword evidence="2" id="KW-0732">Signal</keyword>
<accession>A0A0N5AK95</accession>
<dbReference type="InterPro" id="IPR011001">
    <property type="entry name" value="Saposin-like"/>
</dbReference>
<evidence type="ECO:0000313" key="5">
    <source>
        <dbReference type="WBParaSite" id="SMUV_0000490801-mRNA-1"/>
    </source>
</evidence>
<evidence type="ECO:0000256" key="2">
    <source>
        <dbReference type="SAM" id="SignalP"/>
    </source>
</evidence>
<dbReference type="AlphaFoldDB" id="A0A0N5AK95"/>
<organism evidence="4 5">
    <name type="scientific">Syphacia muris</name>
    <dbReference type="NCBI Taxonomy" id="451379"/>
    <lineage>
        <taxon>Eukaryota</taxon>
        <taxon>Metazoa</taxon>
        <taxon>Ecdysozoa</taxon>
        <taxon>Nematoda</taxon>
        <taxon>Chromadorea</taxon>
        <taxon>Rhabditida</taxon>
        <taxon>Spirurina</taxon>
        <taxon>Oxyuridomorpha</taxon>
        <taxon>Oxyuroidea</taxon>
        <taxon>Oxyuridae</taxon>
        <taxon>Syphacia</taxon>
    </lineage>
</organism>
<dbReference type="SUPFAM" id="SSF47862">
    <property type="entry name" value="Saposin"/>
    <property type="match status" value="1"/>
</dbReference>
<protein>
    <submittedName>
        <fullName evidence="5">Saposin B-type domain-containing protein</fullName>
    </submittedName>
</protein>
<evidence type="ECO:0000256" key="1">
    <source>
        <dbReference type="ARBA" id="ARBA00023157"/>
    </source>
</evidence>
<dbReference type="InterPro" id="IPR008139">
    <property type="entry name" value="SaposinB_dom"/>
</dbReference>
<dbReference type="Proteomes" id="UP000046393">
    <property type="component" value="Unplaced"/>
</dbReference>
<sequence>MKVLIVFAVLCAAAVYCADQQSCQFCKVIGADLFSKFNNDLSTLTDDQLLSFLIDECKQRSTGMFEAVCESMSKSLCPLVAQHARAGESIDTICKEFELC</sequence>